<dbReference type="Pfam" id="PF04398">
    <property type="entry name" value="DUF538"/>
    <property type="match status" value="1"/>
</dbReference>
<name>A0AA39D669_VITRO</name>
<dbReference type="AlphaFoldDB" id="A0AA39D669"/>
<dbReference type="PANTHER" id="PTHR31676:SF160">
    <property type="entry name" value="OS01G0652700 PROTEIN"/>
    <property type="match status" value="1"/>
</dbReference>
<keyword evidence="2" id="KW-1185">Reference proteome</keyword>
<reference evidence="1 2" key="1">
    <citation type="journal article" date="2023" name="BMC Biotechnol.">
        <title>Vitis rotundifolia cv Carlos genome sequencing.</title>
        <authorList>
            <person name="Huff M."/>
            <person name="Hulse-Kemp A."/>
            <person name="Scheffler B."/>
            <person name="Youngblood R."/>
            <person name="Simpson S."/>
            <person name="Babiker E."/>
            <person name="Staton M."/>
        </authorList>
    </citation>
    <scope>NUCLEOTIDE SEQUENCE [LARGE SCALE GENOMIC DNA]</scope>
    <source>
        <tissue evidence="1">Leaf</tissue>
    </source>
</reference>
<evidence type="ECO:0000313" key="2">
    <source>
        <dbReference type="Proteomes" id="UP001168098"/>
    </source>
</evidence>
<dbReference type="PANTHER" id="PTHR31676">
    <property type="entry name" value="T31J12.3 PROTEIN-RELATED"/>
    <property type="match status" value="1"/>
</dbReference>
<comment type="caution">
    <text evidence="1">The sequence shown here is derived from an EMBL/GenBank/DDBJ whole genome shotgun (WGS) entry which is preliminary data.</text>
</comment>
<proteinExistence type="predicted"/>
<protein>
    <submittedName>
        <fullName evidence="1">Uncharacterized protein</fullName>
    </submittedName>
</protein>
<dbReference type="InterPro" id="IPR036758">
    <property type="entry name" value="At5g01610-like"/>
</dbReference>
<gene>
    <name evidence="1" type="ORF">PVL29_025265</name>
</gene>
<dbReference type="SUPFAM" id="SSF141562">
    <property type="entry name" value="At5g01610-like"/>
    <property type="match status" value="1"/>
</dbReference>
<dbReference type="Gene3D" id="2.30.240.10">
    <property type="entry name" value="At5g01610-like"/>
    <property type="match status" value="1"/>
</dbReference>
<accession>A0AA39D669</accession>
<dbReference type="EMBL" id="JARBHA010000019">
    <property type="protein sequence ID" value="KAJ9671470.1"/>
    <property type="molecule type" value="Genomic_DNA"/>
</dbReference>
<dbReference type="Proteomes" id="UP001168098">
    <property type="component" value="Unassembled WGS sequence"/>
</dbReference>
<dbReference type="InterPro" id="IPR007493">
    <property type="entry name" value="DUF538"/>
</dbReference>
<sequence>MAISLFQEFRLTSGLLPLANAIEVVFVKSSRYMWIVQQKKVEQHFKKICKLVNYNTEIHSYIEKRRMKKLRGVQAKVPMPWPPVSEITMHDQAT</sequence>
<organism evidence="1 2">
    <name type="scientific">Vitis rotundifolia</name>
    <name type="common">Muscadine grape</name>
    <dbReference type="NCBI Taxonomy" id="103349"/>
    <lineage>
        <taxon>Eukaryota</taxon>
        <taxon>Viridiplantae</taxon>
        <taxon>Streptophyta</taxon>
        <taxon>Embryophyta</taxon>
        <taxon>Tracheophyta</taxon>
        <taxon>Spermatophyta</taxon>
        <taxon>Magnoliopsida</taxon>
        <taxon>eudicotyledons</taxon>
        <taxon>Gunneridae</taxon>
        <taxon>Pentapetalae</taxon>
        <taxon>rosids</taxon>
        <taxon>Vitales</taxon>
        <taxon>Vitaceae</taxon>
        <taxon>Viteae</taxon>
        <taxon>Vitis</taxon>
    </lineage>
</organism>
<evidence type="ECO:0000313" key="1">
    <source>
        <dbReference type="EMBL" id="KAJ9671470.1"/>
    </source>
</evidence>